<name>A0A316G8A0_9RHOB</name>
<comment type="caution">
    <text evidence="4">The sequence shown here is derived from an EMBL/GenBank/DDBJ whole genome shotgun (WGS) entry which is preliminary data.</text>
</comment>
<feature type="domain" description="LysM" evidence="3">
    <location>
        <begin position="425"/>
        <end position="474"/>
    </location>
</feature>
<protein>
    <submittedName>
        <fullName evidence="4">Nucleoid-associated protein YgaU</fullName>
    </submittedName>
</protein>
<dbReference type="Pfam" id="PF01476">
    <property type="entry name" value="LysM"/>
    <property type="match status" value="1"/>
</dbReference>
<dbReference type="InterPro" id="IPR018392">
    <property type="entry name" value="LysM"/>
</dbReference>
<dbReference type="PANTHER" id="PTHR34700">
    <property type="entry name" value="POTASSIUM BINDING PROTEIN KBP"/>
    <property type="match status" value="1"/>
</dbReference>
<dbReference type="SMART" id="SM00257">
    <property type="entry name" value="LysM"/>
    <property type="match status" value="1"/>
</dbReference>
<organism evidence="4 5">
    <name type="scientific">Silicimonas algicola</name>
    <dbReference type="NCBI Taxonomy" id="1826607"/>
    <lineage>
        <taxon>Bacteria</taxon>
        <taxon>Pseudomonadati</taxon>
        <taxon>Pseudomonadota</taxon>
        <taxon>Alphaproteobacteria</taxon>
        <taxon>Rhodobacterales</taxon>
        <taxon>Paracoccaceae</taxon>
    </lineage>
</organism>
<keyword evidence="2" id="KW-0472">Membrane</keyword>
<dbReference type="PANTHER" id="PTHR34700:SF4">
    <property type="entry name" value="PHAGE-LIKE ELEMENT PBSX PROTEIN XKDP"/>
    <property type="match status" value="1"/>
</dbReference>
<reference evidence="4 5" key="1">
    <citation type="submission" date="2018-05" db="EMBL/GenBank/DDBJ databases">
        <title>Genomic Encyclopedia of Type Strains, Phase IV (KMG-IV): sequencing the most valuable type-strain genomes for metagenomic binning, comparative biology and taxonomic classification.</title>
        <authorList>
            <person name="Goeker M."/>
        </authorList>
    </citation>
    <scope>NUCLEOTIDE SEQUENCE [LARGE SCALE GENOMIC DNA]</scope>
    <source>
        <strain evidence="4 5">DSM 103371</strain>
    </source>
</reference>
<keyword evidence="5" id="KW-1185">Reference proteome</keyword>
<feature type="compositionally biased region" description="Low complexity" evidence="1">
    <location>
        <begin position="262"/>
        <end position="273"/>
    </location>
</feature>
<dbReference type="PROSITE" id="PS51782">
    <property type="entry name" value="LYSM"/>
    <property type="match status" value="1"/>
</dbReference>
<keyword evidence="2" id="KW-0812">Transmembrane</keyword>
<sequence>MKPMWRGIVVVALVGFAILLTWWLRSSGPDGVPEGSAAVETAPATVPATGSEGSAISGDAATSDAPIDEATATGSASSTDGSEATLEAGEETAAVAPAAGDPAGATEEVAEEFGEAASDIGGAASFDIVRVEPGGSTVIAGTATPGATVDLALDGETVGEATADGSGGFVIFADLGASDAPRVLTLTETREDGETVEAPASVILAPIEELVAEARPATAPAAGGEAVASLDAEPTTAPDVAGVEQTGSAPRPAASTEIADGSAPEAPTDAPEAAAPPSPDAAPGAPATETAAVAPRAPAVLLADETGVRVLQNPGDAPEAMDNVSIDSISYDAEGEVSLAGRGTGTTSVRVYLDNKPVIETAIGEGGQWQTELPEVDTGTYTLRVDEIDAEGRVVSRAETPFRRESVEAIRALDQRPVTALAPVSLITVQPGNTLWGIAREKYGDGPLYVRVFEANTDRIRNPDLIYPGQIFTVPD</sequence>
<dbReference type="CDD" id="cd00118">
    <property type="entry name" value="LysM"/>
    <property type="match status" value="1"/>
</dbReference>
<evidence type="ECO:0000313" key="4">
    <source>
        <dbReference type="EMBL" id="PWK57164.1"/>
    </source>
</evidence>
<evidence type="ECO:0000256" key="2">
    <source>
        <dbReference type="SAM" id="Phobius"/>
    </source>
</evidence>
<feature type="compositionally biased region" description="Low complexity" evidence="1">
    <location>
        <begin position="216"/>
        <end position="228"/>
    </location>
</feature>
<gene>
    <name evidence="4" type="ORF">C8D95_103403</name>
</gene>
<feature type="compositionally biased region" description="Low complexity" evidence="1">
    <location>
        <begin position="281"/>
        <end position="291"/>
    </location>
</feature>
<dbReference type="Gene3D" id="3.10.350.10">
    <property type="entry name" value="LysM domain"/>
    <property type="match status" value="1"/>
</dbReference>
<dbReference type="EMBL" id="QGGV01000003">
    <property type="protein sequence ID" value="PWK57164.1"/>
    <property type="molecule type" value="Genomic_DNA"/>
</dbReference>
<evidence type="ECO:0000313" key="5">
    <source>
        <dbReference type="Proteomes" id="UP000245390"/>
    </source>
</evidence>
<dbReference type="Proteomes" id="UP000245390">
    <property type="component" value="Unassembled WGS sequence"/>
</dbReference>
<feature type="region of interest" description="Disordered" evidence="1">
    <location>
        <begin position="216"/>
        <end position="291"/>
    </location>
</feature>
<dbReference type="RefSeq" id="WP_420902665.1">
    <property type="nucleotide sequence ID" value="NZ_CP034588.1"/>
</dbReference>
<dbReference type="InterPro" id="IPR052196">
    <property type="entry name" value="Bact_Kbp"/>
</dbReference>
<proteinExistence type="predicted"/>
<accession>A0A316G8A0</accession>
<dbReference type="AlphaFoldDB" id="A0A316G8A0"/>
<feature type="transmembrane region" description="Helical" evidence="2">
    <location>
        <begin position="7"/>
        <end position="24"/>
    </location>
</feature>
<evidence type="ECO:0000259" key="3">
    <source>
        <dbReference type="PROSITE" id="PS51782"/>
    </source>
</evidence>
<evidence type="ECO:0000256" key="1">
    <source>
        <dbReference type="SAM" id="MobiDB-lite"/>
    </source>
</evidence>
<dbReference type="InterPro" id="IPR036779">
    <property type="entry name" value="LysM_dom_sf"/>
</dbReference>
<keyword evidence="2" id="KW-1133">Transmembrane helix</keyword>